<dbReference type="AlphaFoldDB" id="A0AAD4KSR1"/>
<evidence type="ECO:0000313" key="2">
    <source>
        <dbReference type="Proteomes" id="UP001201262"/>
    </source>
</evidence>
<sequence>MSRPFQTINIIYSTKSLNLVDFYTLEPLYKVKVDRHVPQIESRRVQAGPDSYNDEALLDDHRPWKDNVCTATFKLTSLNVCLSIHEHTDIEFKRDHILSSQYTFSSPFLNSTTLMWKADGVFSGNFLLTDDTKGTVLARFRNRLFSNTEVGTLEIVDEIAPDLKDEVVISGLAMLVMLQSLNLSVMIMV</sequence>
<proteinExistence type="predicted"/>
<gene>
    <name evidence="1" type="ORF">BGW36DRAFT_427843</name>
</gene>
<organism evidence="1 2">
    <name type="scientific">Talaromyces proteolyticus</name>
    <dbReference type="NCBI Taxonomy" id="1131652"/>
    <lineage>
        <taxon>Eukaryota</taxon>
        <taxon>Fungi</taxon>
        <taxon>Dikarya</taxon>
        <taxon>Ascomycota</taxon>
        <taxon>Pezizomycotina</taxon>
        <taxon>Eurotiomycetes</taxon>
        <taxon>Eurotiomycetidae</taxon>
        <taxon>Eurotiales</taxon>
        <taxon>Trichocomaceae</taxon>
        <taxon>Talaromyces</taxon>
        <taxon>Talaromyces sect. Bacilispori</taxon>
    </lineage>
</organism>
<dbReference type="RefSeq" id="XP_046072604.1">
    <property type="nucleotide sequence ID" value="XM_046220461.1"/>
</dbReference>
<accession>A0AAD4KSR1</accession>
<protein>
    <submittedName>
        <fullName evidence="1">Uncharacterized protein</fullName>
    </submittedName>
</protein>
<keyword evidence="2" id="KW-1185">Reference proteome</keyword>
<comment type="caution">
    <text evidence="1">The sequence shown here is derived from an EMBL/GenBank/DDBJ whole genome shotgun (WGS) entry which is preliminary data.</text>
</comment>
<dbReference type="GeneID" id="70250748"/>
<dbReference type="EMBL" id="JAJTJA010000006">
    <property type="protein sequence ID" value="KAH8697903.1"/>
    <property type="molecule type" value="Genomic_DNA"/>
</dbReference>
<name>A0AAD4KSR1_9EURO</name>
<evidence type="ECO:0000313" key="1">
    <source>
        <dbReference type="EMBL" id="KAH8697903.1"/>
    </source>
</evidence>
<reference evidence="1" key="1">
    <citation type="submission" date="2021-12" db="EMBL/GenBank/DDBJ databases">
        <title>Convergent genome expansion in fungi linked to evolution of root-endophyte symbiosis.</title>
        <authorList>
            <consortium name="DOE Joint Genome Institute"/>
            <person name="Ke Y.-H."/>
            <person name="Bonito G."/>
            <person name="Liao H.-L."/>
            <person name="Looney B."/>
            <person name="Rojas-Flechas A."/>
            <person name="Nash J."/>
            <person name="Hameed K."/>
            <person name="Schadt C."/>
            <person name="Martin F."/>
            <person name="Crous P.W."/>
            <person name="Miettinen O."/>
            <person name="Magnuson J.K."/>
            <person name="Labbe J."/>
            <person name="Jacobson D."/>
            <person name="Doktycz M.J."/>
            <person name="Veneault-Fourrey C."/>
            <person name="Kuo A."/>
            <person name="Mondo S."/>
            <person name="Calhoun S."/>
            <person name="Riley R."/>
            <person name="Ohm R."/>
            <person name="LaButti K."/>
            <person name="Andreopoulos B."/>
            <person name="Pangilinan J."/>
            <person name="Nolan M."/>
            <person name="Tritt A."/>
            <person name="Clum A."/>
            <person name="Lipzen A."/>
            <person name="Daum C."/>
            <person name="Barry K."/>
            <person name="Grigoriev I.V."/>
            <person name="Vilgalys R."/>
        </authorList>
    </citation>
    <scope>NUCLEOTIDE SEQUENCE</scope>
    <source>
        <strain evidence="1">PMI_201</strain>
    </source>
</reference>
<dbReference type="Proteomes" id="UP001201262">
    <property type="component" value="Unassembled WGS sequence"/>
</dbReference>